<organism evidence="2 3">
    <name type="scientific">Qipengyuania qiaonensis</name>
    <dbReference type="NCBI Taxonomy" id="2867240"/>
    <lineage>
        <taxon>Bacteria</taxon>
        <taxon>Pseudomonadati</taxon>
        <taxon>Pseudomonadota</taxon>
        <taxon>Alphaproteobacteria</taxon>
        <taxon>Sphingomonadales</taxon>
        <taxon>Erythrobacteraceae</taxon>
        <taxon>Qipengyuania</taxon>
    </lineage>
</organism>
<name>A0ABS7J4W0_9SPHN</name>
<keyword evidence="1" id="KW-0812">Transmembrane</keyword>
<dbReference type="Proteomes" id="UP000755104">
    <property type="component" value="Unassembled WGS sequence"/>
</dbReference>
<keyword evidence="3" id="KW-1185">Reference proteome</keyword>
<dbReference type="RefSeq" id="WP_221557543.1">
    <property type="nucleotide sequence ID" value="NZ_JAIGNO010000003.1"/>
</dbReference>
<gene>
    <name evidence="2" type="ORF">K3174_07525</name>
</gene>
<accession>A0ABS7J4W0</accession>
<sequence length="102" mass="10619">MGRTVLAIICALIGLGGFGVALTSTGARLISDCSQSVFVSSYYVWGGALVFLLACGAAISLRPTTGYLIIVGILPLLVLHDFSPGAAIRDILNNQCPLLRIP</sequence>
<feature type="transmembrane region" description="Helical" evidence="1">
    <location>
        <begin position="67"/>
        <end position="88"/>
    </location>
</feature>
<evidence type="ECO:0000313" key="3">
    <source>
        <dbReference type="Proteomes" id="UP000755104"/>
    </source>
</evidence>
<proteinExistence type="predicted"/>
<dbReference type="EMBL" id="JAIGNO010000003">
    <property type="protein sequence ID" value="MBX7482377.1"/>
    <property type="molecule type" value="Genomic_DNA"/>
</dbReference>
<feature type="transmembrane region" description="Helical" evidence="1">
    <location>
        <begin position="6"/>
        <end position="30"/>
    </location>
</feature>
<evidence type="ECO:0000313" key="2">
    <source>
        <dbReference type="EMBL" id="MBX7482377.1"/>
    </source>
</evidence>
<protein>
    <submittedName>
        <fullName evidence="2">Uncharacterized protein</fullName>
    </submittedName>
</protein>
<evidence type="ECO:0000256" key="1">
    <source>
        <dbReference type="SAM" id="Phobius"/>
    </source>
</evidence>
<comment type="caution">
    <text evidence="2">The sequence shown here is derived from an EMBL/GenBank/DDBJ whole genome shotgun (WGS) entry which is preliminary data.</text>
</comment>
<feature type="transmembrane region" description="Helical" evidence="1">
    <location>
        <begin position="42"/>
        <end position="61"/>
    </location>
</feature>
<keyword evidence="1" id="KW-0472">Membrane</keyword>
<reference evidence="2 3" key="1">
    <citation type="submission" date="2021-08" db="EMBL/GenBank/DDBJ databases">
        <title>Comparative Genomics Analysis of the Genus Qipengyuania Reveals Extensive Genetic Diversity and Metabolic Versatility, Including the Description of Fifteen Novel Species.</title>
        <authorList>
            <person name="Liu Y."/>
        </authorList>
    </citation>
    <scope>NUCLEOTIDE SEQUENCE [LARGE SCALE GENOMIC DNA]</scope>
    <source>
        <strain evidence="2 3">6D47A</strain>
    </source>
</reference>
<keyword evidence="1" id="KW-1133">Transmembrane helix</keyword>